<feature type="region of interest" description="Disordered" evidence="1">
    <location>
        <begin position="33"/>
        <end position="62"/>
    </location>
</feature>
<feature type="region of interest" description="Disordered" evidence="1">
    <location>
        <begin position="223"/>
        <end position="245"/>
    </location>
</feature>
<keyword evidence="3" id="KW-1185">Reference proteome</keyword>
<protein>
    <submittedName>
        <fullName evidence="2">Uncharacterized protein</fullName>
    </submittedName>
</protein>
<dbReference type="AlphaFoldDB" id="A0A9W9ENK6"/>
<accession>A0A9W9ENK6</accession>
<sequence>MLFNPTDTSDDISAEISWVASLFDNPGIILPRSDSSGHIHKGPQLAEQETSPVHDPKSLSTSVPHGSSFSTCNCVQQSIEQLANFKSLSRSRQTLRPDFVLTVARDSLAAWQMHQQCPSCQHSDDKDILVLSAMALRALLNLIKETGHQHGYQSPPNEKKDDMASKNGCSSPVFNSDPSFVGSYQLACEEKQLVVGLLLQRRLSHLNNAIEHLRQKSLRIAGTSPRSTKFTRSSRSHSSSLSQSTMGSNFCCGLPADMNFTEGMEDLSSVGYEMSLDEHDNYLQDSLQSSTEIVESLLTKLQTPDMRQTPNDGNTFRF</sequence>
<name>A0A9W9ENK6_9EURO</name>
<dbReference type="EMBL" id="JAPQKI010000010">
    <property type="protein sequence ID" value="KAJ5084969.1"/>
    <property type="molecule type" value="Genomic_DNA"/>
</dbReference>
<dbReference type="RefSeq" id="XP_056469647.1">
    <property type="nucleotide sequence ID" value="XM_056622231.1"/>
</dbReference>
<proteinExistence type="predicted"/>
<dbReference type="GeneID" id="81361210"/>
<gene>
    <name evidence="2" type="ORF">N7532_009740</name>
</gene>
<evidence type="ECO:0000256" key="1">
    <source>
        <dbReference type="SAM" id="MobiDB-lite"/>
    </source>
</evidence>
<reference evidence="2" key="1">
    <citation type="submission" date="2022-11" db="EMBL/GenBank/DDBJ databases">
        <authorList>
            <person name="Petersen C."/>
        </authorList>
    </citation>
    <scope>NUCLEOTIDE SEQUENCE</scope>
    <source>
        <strain evidence="2">IBT 30761</strain>
    </source>
</reference>
<feature type="region of interest" description="Disordered" evidence="1">
    <location>
        <begin position="148"/>
        <end position="168"/>
    </location>
</feature>
<evidence type="ECO:0000313" key="3">
    <source>
        <dbReference type="Proteomes" id="UP001149074"/>
    </source>
</evidence>
<evidence type="ECO:0000313" key="2">
    <source>
        <dbReference type="EMBL" id="KAJ5084969.1"/>
    </source>
</evidence>
<comment type="caution">
    <text evidence="2">The sequence shown here is derived from an EMBL/GenBank/DDBJ whole genome shotgun (WGS) entry which is preliminary data.</text>
</comment>
<dbReference type="OrthoDB" id="4359209at2759"/>
<reference evidence="2" key="2">
    <citation type="journal article" date="2023" name="IMA Fungus">
        <title>Comparative genomic study of the Penicillium genus elucidates a diverse pangenome and 15 lateral gene transfer events.</title>
        <authorList>
            <person name="Petersen C."/>
            <person name="Sorensen T."/>
            <person name="Nielsen M.R."/>
            <person name="Sondergaard T.E."/>
            <person name="Sorensen J.L."/>
            <person name="Fitzpatrick D.A."/>
            <person name="Frisvad J.C."/>
            <person name="Nielsen K.L."/>
        </authorList>
    </citation>
    <scope>NUCLEOTIDE SEQUENCE</scope>
    <source>
        <strain evidence="2">IBT 30761</strain>
    </source>
</reference>
<organism evidence="2 3">
    <name type="scientific">Penicillium argentinense</name>
    <dbReference type="NCBI Taxonomy" id="1131581"/>
    <lineage>
        <taxon>Eukaryota</taxon>
        <taxon>Fungi</taxon>
        <taxon>Dikarya</taxon>
        <taxon>Ascomycota</taxon>
        <taxon>Pezizomycotina</taxon>
        <taxon>Eurotiomycetes</taxon>
        <taxon>Eurotiomycetidae</taxon>
        <taxon>Eurotiales</taxon>
        <taxon>Aspergillaceae</taxon>
        <taxon>Penicillium</taxon>
    </lineage>
</organism>
<dbReference type="Proteomes" id="UP001149074">
    <property type="component" value="Unassembled WGS sequence"/>
</dbReference>